<proteinExistence type="predicted"/>
<dbReference type="Gene3D" id="3.40.50.720">
    <property type="entry name" value="NAD(P)-binding Rossmann-like Domain"/>
    <property type="match status" value="1"/>
</dbReference>
<evidence type="ECO:0000313" key="4">
    <source>
        <dbReference type="Proteomes" id="UP000824169"/>
    </source>
</evidence>
<dbReference type="Proteomes" id="UP000824169">
    <property type="component" value="Unassembled WGS sequence"/>
</dbReference>
<comment type="caution">
    <text evidence="3">The sequence shown here is derived from an EMBL/GenBank/DDBJ whole genome shotgun (WGS) entry which is preliminary data.</text>
</comment>
<dbReference type="Gene3D" id="3.30.360.10">
    <property type="entry name" value="Dihydrodipicolinate Reductase, domain 2"/>
    <property type="match status" value="1"/>
</dbReference>
<sequence>MIHVGVIGCGRIAQVRHLPEYAENKNVAITGVYDLNHERAEAISRQYGAKAYSSHEELLADQEIEAVSVCAANNAHAQITIEALKAGKHVLCEKPMAVTLDECVEMVETAERCGKYLMIGHNQRLAPSHKRAKELIAGGAIGKILTFKTNFAHCGPETWTVDSQKNWFFDKSKSVFGAMADLGIHKTDLIQYLTDQKITEVEAVVTTLDKKDSSGQLIQVDDNALCIYRMEQGIIGTMTVSWTCYGKEENSTILYGTQGVMRIYDDPNYSIIIEKRDGTREFYQVDQIQTNDHQTKSGVIDMWVDCLVNHHEPEISGKEALSAMKAVFAALESSRTGQKVCVRQGEL</sequence>
<dbReference type="AlphaFoldDB" id="A0A9D1P423"/>
<dbReference type="Pfam" id="PF22725">
    <property type="entry name" value="GFO_IDH_MocA_C3"/>
    <property type="match status" value="1"/>
</dbReference>
<dbReference type="GO" id="GO:0000166">
    <property type="term" value="F:nucleotide binding"/>
    <property type="evidence" value="ECO:0007669"/>
    <property type="project" value="InterPro"/>
</dbReference>
<evidence type="ECO:0000259" key="1">
    <source>
        <dbReference type="Pfam" id="PF01408"/>
    </source>
</evidence>
<dbReference type="InterPro" id="IPR051450">
    <property type="entry name" value="Gfo/Idh/MocA_Oxidoreductases"/>
</dbReference>
<gene>
    <name evidence="3" type="ORF">IAB71_10680</name>
</gene>
<dbReference type="PANTHER" id="PTHR43377">
    <property type="entry name" value="BILIVERDIN REDUCTASE A"/>
    <property type="match status" value="1"/>
</dbReference>
<reference evidence="3" key="2">
    <citation type="journal article" date="2021" name="PeerJ">
        <title>Extensive microbial diversity within the chicken gut microbiome revealed by metagenomics and culture.</title>
        <authorList>
            <person name="Gilroy R."/>
            <person name="Ravi A."/>
            <person name="Getino M."/>
            <person name="Pursley I."/>
            <person name="Horton D.L."/>
            <person name="Alikhan N.F."/>
            <person name="Baker D."/>
            <person name="Gharbi K."/>
            <person name="Hall N."/>
            <person name="Watson M."/>
            <person name="Adriaenssens E.M."/>
            <person name="Foster-Nyarko E."/>
            <person name="Jarju S."/>
            <person name="Secka A."/>
            <person name="Antonio M."/>
            <person name="Oren A."/>
            <person name="Chaudhuri R.R."/>
            <person name="La Ragione R."/>
            <person name="Hildebrand F."/>
            <person name="Pallen M.J."/>
        </authorList>
    </citation>
    <scope>NUCLEOTIDE SEQUENCE</scope>
    <source>
        <strain evidence="3">CHK188-20938</strain>
    </source>
</reference>
<dbReference type="EMBL" id="DVOO01000030">
    <property type="protein sequence ID" value="HIV26223.1"/>
    <property type="molecule type" value="Genomic_DNA"/>
</dbReference>
<dbReference type="SUPFAM" id="SSF51735">
    <property type="entry name" value="NAD(P)-binding Rossmann-fold domains"/>
    <property type="match status" value="1"/>
</dbReference>
<organism evidence="3 4">
    <name type="scientific">Candidatus Scatomonas pullistercoris</name>
    <dbReference type="NCBI Taxonomy" id="2840920"/>
    <lineage>
        <taxon>Bacteria</taxon>
        <taxon>Bacillati</taxon>
        <taxon>Bacillota</taxon>
        <taxon>Clostridia</taxon>
        <taxon>Lachnospirales</taxon>
        <taxon>Lachnospiraceae</taxon>
        <taxon>Lachnospiraceae incertae sedis</taxon>
        <taxon>Candidatus Scatomonas</taxon>
    </lineage>
</organism>
<dbReference type="InterPro" id="IPR036291">
    <property type="entry name" value="NAD(P)-bd_dom_sf"/>
</dbReference>
<feature type="domain" description="Gfo/Idh/MocA-like oxidoreductase N-terminal" evidence="1">
    <location>
        <begin position="2"/>
        <end position="121"/>
    </location>
</feature>
<reference evidence="3" key="1">
    <citation type="submission" date="2020-10" db="EMBL/GenBank/DDBJ databases">
        <authorList>
            <person name="Gilroy R."/>
        </authorList>
    </citation>
    <scope>NUCLEOTIDE SEQUENCE</scope>
    <source>
        <strain evidence="3">CHK188-20938</strain>
    </source>
</reference>
<dbReference type="InterPro" id="IPR055170">
    <property type="entry name" value="GFO_IDH_MocA-like_dom"/>
</dbReference>
<dbReference type="SUPFAM" id="SSF55347">
    <property type="entry name" value="Glyceraldehyde-3-phosphate dehydrogenase-like, C-terminal domain"/>
    <property type="match status" value="1"/>
</dbReference>
<dbReference type="InterPro" id="IPR000683">
    <property type="entry name" value="Gfo/Idh/MocA-like_OxRdtase_N"/>
</dbReference>
<accession>A0A9D1P423</accession>
<protein>
    <submittedName>
        <fullName evidence="3">Gfo/Idh/MocA family oxidoreductase</fullName>
    </submittedName>
</protein>
<evidence type="ECO:0000313" key="3">
    <source>
        <dbReference type="EMBL" id="HIV26223.1"/>
    </source>
</evidence>
<feature type="domain" description="GFO/IDH/MocA-like oxidoreductase" evidence="2">
    <location>
        <begin position="130"/>
        <end position="261"/>
    </location>
</feature>
<dbReference type="Pfam" id="PF01408">
    <property type="entry name" value="GFO_IDH_MocA"/>
    <property type="match status" value="1"/>
</dbReference>
<dbReference type="PANTHER" id="PTHR43377:SF1">
    <property type="entry name" value="BILIVERDIN REDUCTASE A"/>
    <property type="match status" value="1"/>
</dbReference>
<evidence type="ECO:0000259" key="2">
    <source>
        <dbReference type="Pfam" id="PF22725"/>
    </source>
</evidence>
<name>A0A9D1P423_9FIRM</name>